<keyword evidence="4 6" id="KW-0479">Metal-binding</keyword>
<dbReference type="PANTHER" id="PTHR43330:SF8">
    <property type="entry name" value="METHIONINE AMINOPEPTIDASE 1D, MITOCHONDRIAL"/>
    <property type="match status" value="1"/>
</dbReference>
<dbReference type="GO" id="GO:0070006">
    <property type="term" value="F:metalloaminopeptidase activity"/>
    <property type="evidence" value="ECO:0007669"/>
    <property type="project" value="UniProtKB-UniRule"/>
</dbReference>
<feature type="binding site" evidence="6">
    <location>
        <position position="274"/>
    </location>
    <ligand>
        <name>a divalent metal cation</name>
        <dbReference type="ChEBI" id="CHEBI:60240"/>
        <label>1</label>
    </ligand>
</feature>
<dbReference type="Pfam" id="PF00557">
    <property type="entry name" value="Peptidase_M24"/>
    <property type="match status" value="1"/>
</dbReference>
<dbReference type="Proteomes" id="UP000657006">
    <property type="component" value="Unassembled WGS sequence"/>
</dbReference>
<feature type="binding site" evidence="6">
    <location>
        <position position="274"/>
    </location>
    <ligand>
        <name>a divalent metal cation</name>
        <dbReference type="ChEBI" id="CHEBI:60240"/>
        <label>2</label>
        <note>catalytic</note>
    </ligand>
</feature>
<dbReference type="NCBIfam" id="NF008970">
    <property type="entry name" value="PRK12318.1"/>
    <property type="match status" value="1"/>
</dbReference>
<dbReference type="InterPro" id="IPR004027">
    <property type="entry name" value="SEC_C_motif"/>
</dbReference>
<evidence type="ECO:0000256" key="1">
    <source>
        <dbReference type="ARBA" id="ARBA00002521"/>
    </source>
</evidence>
<evidence type="ECO:0000256" key="4">
    <source>
        <dbReference type="ARBA" id="ARBA00022723"/>
    </source>
</evidence>
<dbReference type="InterPro" id="IPR002467">
    <property type="entry name" value="Pept_M24A_MAP1"/>
</dbReference>
<dbReference type="InterPro" id="IPR036005">
    <property type="entry name" value="Creatinase/aminopeptidase-like"/>
</dbReference>
<dbReference type="RefSeq" id="WP_177719076.1">
    <property type="nucleotide sequence ID" value="NZ_JACRSQ010000003.1"/>
</dbReference>
<dbReference type="NCBIfam" id="TIGR00500">
    <property type="entry name" value="met_pdase_I"/>
    <property type="match status" value="1"/>
</dbReference>
<dbReference type="Gene3D" id="3.10.450.50">
    <property type="match status" value="1"/>
</dbReference>
<comment type="subunit">
    <text evidence="6">Monomer.</text>
</comment>
<evidence type="ECO:0000256" key="2">
    <source>
        <dbReference type="ARBA" id="ARBA00022438"/>
    </source>
</evidence>
<feature type="binding site" evidence="6">
    <location>
        <position position="146"/>
    </location>
    <ligand>
        <name>a divalent metal cation</name>
        <dbReference type="ChEBI" id="CHEBI:60240"/>
        <label>1</label>
    </ligand>
</feature>
<accession>A0A926DP10</accession>
<evidence type="ECO:0000313" key="9">
    <source>
        <dbReference type="EMBL" id="MBC8542528.1"/>
    </source>
</evidence>
<dbReference type="PRINTS" id="PR00599">
    <property type="entry name" value="MAPEPTIDASE"/>
</dbReference>
<feature type="domain" description="Peptidase M24" evidence="8">
    <location>
        <begin position="52"/>
        <end position="281"/>
    </location>
</feature>
<evidence type="ECO:0000256" key="6">
    <source>
        <dbReference type="HAMAP-Rule" id="MF_01974"/>
    </source>
</evidence>
<comment type="caution">
    <text evidence="9">The sequence shown here is derived from an EMBL/GenBank/DDBJ whole genome shotgun (WGS) entry which is preliminary data.</text>
</comment>
<proteinExistence type="inferred from homology"/>
<evidence type="ECO:0000256" key="5">
    <source>
        <dbReference type="ARBA" id="ARBA00022801"/>
    </source>
</evidence>
<reference evidence="9" key="1">
    <citation type="submission" date="2020-08" db="EMBL/GenBank/DDBJ databases">
        <title>Genome public.</title>
        <authorList>
            <person name="Liu C."/>
            <person name="Sun Q."/>
        </authorList>
    </citation>
    <scope>NUCLEOTIDE SEQUENCE</scope>
    <source>
        <strain evidence="9">NSJ-32</strain>
    </source>
</reference>
<feature type="binding site" evidence="6">
    <location>
        <position position="216"/>
    </location>
    <ligand>
        <name>substrate</name>
    </ligand>
</feature>
<dbReference type="SUPFAM" id="SSF103642">
    <property type="entry name" value="Sec-C motif"/>
    <property type="match status" value="1"/>
</dbReference>
<keyword evidence="5 6" id="KW-0378">Hydrolase</keyword>
<protein>
    <recommendedName>
        <fullName evidence="6 7">Methionine aminopeptidase</fullName>
        <shortName evidence="6">MAP</shortName>
        <shortName evidence="6">MetAP</shortName>
        <ecNumber evidence="6 7">3.4.11.18</ecNumber>
    </recommendedName>
    <alternativeName>
        <fullName evidence="6">Peptidase M</fullName>
    </alternativeName>
</protein>
<dbReference type="Gene3D" id="3.90.230.10">
    <property type="entry name" value="Creatinase/methionine aminopeptidase superfamily"/>
    <property type="match status" value="1"/>
</dbReference>
<dbReference type="EC" id="3.4.11.18" evidence="6 7"/>
<dbReference type="GO" id="GO:0006508">
    <property type="term" value="P:proteolysis"/>
    <property type="evidence" value="ECO:0007669"/>
    <property type="project" value="UniProtKB-KW"/>
</dbReference>
<feature type="binding site" evidence="6">
    <location>
        <position position="146"/>
    </location>
    <ligand>
        <name>a divalent metal cation</name>
        <dbReference type="ChEBI" id="CHEBI:60240"/>
        <label>2</label>
        <note>catalytic</note>
    </ligand>
</feature>
<name>A0A926DP10_9FIRM</name>
<dbReference type="InterPro" id="IPR001714">
    <property type="entry name" value="Pept_M24_MAP"/>
</dbReference>
<dbReference type="CDD" id="cd01086">
    <property type="entry name" value="MetAP1"/>
    <property type="match status" value="1"/>
</dbReference>
<dbReference type="GO" id="GO:0004239">
    <property type="term" value="F:initiator methionyl aminopeptidase activity"/>
    <property type="evidence" value="ECO:0007669"/>
    <property type="project" value="UniProtKB-UniRule"/>
</dbReference>
<dbReference type="InterPro" id="IPR000994">
    <property type="entry name" value="Pept_M24"/>
</dbReference>
<dbReference type="HAMAP" id="MF_01974">
    <property type="entry name" value="MetAP_1"/>
    <property type="match status" value="1"/>
</dbReference>
<comment type="function">
    <text evidence="1 6">Removes the N-terminal methionine from nascent proteins. The N-terminal methionine is often cleaved when the second residue in the primary sequence is small and uncharged (Met-Ala-, Cys, Gly, Pro, Ser, Thr, or Val). Requires deformylation of the N(alpha)-formylated initiator methionine before it can be hydrolyzed.</text>
</comment>
<keyword evidence="3 6" id="KW-0645">Protease</keyword>
<feature type="binding site" evidence="6">
    <location>
        <position position="135"/>
    </location>
    <ligand>
        <name>a divalent metal cation</name>
        <dbReference type="ChEBI" id="CHEBI:60240"/>
        <label>1</label>
    </ligand>
</feature>
<dbReference type="Pfam" id="PF02810">
    <property type="entry name" value="SEC-C"/>
    <property type="match status" value="1"/>
</dbReference>
<evidence type="ECO:0000313" key="10">
    <source>
        <dbReference type="Proteomes" id="UP000657006"/>
    </source>
</evidence>
<dbReference type="GO" id="GO:0046872">
    <property type="term" value="F:metal ion binding"/>
    <property type="evidence" value="ECO:0007669"/>
    <property type="project" value="UniProtKB-UniRule"/>
</dbReference>
<evidence type="ECO:0000256" key="7">
    <source>
        <dbReference type="RuleBase" id="RU003653"/>
    </source>
</evidence>
<feature type="binding site" evidence="6">
    <location>
        <position position="242"/>
    </location>
    <ligand>
        <name>a divalent metal cation</name>
        <dbReference type="ChEBI" id="CHEBI:60240"/>
        <label>2</label>
        <note>catalytic</note>
    </ligand>
</feature>
<dbReference type="SUPFAM" id="SSF55920">
    <property type="entry name" value="Creatinase/aminopeptidase"/>
    <property type="match status" value="1"/>
</dbReference>
<evidence type="ECO:0000256" key="3">
    <source>
        <dbReference type="ARBA" id="ARBA00022670"/>
    </source>
</evidence>
<keyword evidence="10" id="KW-1185">Reference proteome</keyword>
<comment type="similarity">
    <text evidence="6">Belongs to the peptidase M24A family. Methionine aminopeptidase type 1 subfamily.</text>
</comment>
<sequence>MKPGRNDCCWCGSGKKYKHCHMEMDERLAELKAEGYLVPRRKLLKTEEQIAKIRASAAVNTALLDHVAAHVQEGMTTEEIDRLVYEFTIAHGAVPAPLHFQGFPKSVCTSINNVVCHGIPSEKEVLRDGDILNVDVSTNLDGYYSDASRMFMIGEVSQEAKALVQTAQESIQVGLDALKPWGLLGDMGHAIHVFIEKKGYSVVRDIGGHGIGLEFHEDPYVSYVSAEGTGMVLVPGLMFTIEPMINQGRSEILIDERDGWTVRTADGKLSAQWESMVLMTEDGPEVLTR</sequence>
<feature type="binding site" evidence="6">
    <location>
        <position position="209"/>
    </location>
    <ligand>
        <name>a divalent metal cation</name>
        <dbReference type="ChEBI" id="CHEBI:60240"/>
        <label>2</label>
        <note>catalytic</note>
    </ligand>
</feature>
<gene>
    <name evidence="6" type="primary">map</name>
    <name evidence="9" type="ORF">H8730_03070</name>
</gene>
<comment type="cofactor">
    <cofactor evidence="6">
        <name>Co(2+)</name>
        <dbReference type="ChEBI" id="CHEBI:48828"/>
    </cofactor>
    <cofactor evidence="6">
        <name>Zn(2+)</name>
        <dbReference type="ChEBI" id="CHEBI:29105"/>
    </cofactor>
    <cofactor evidence="6">
        <name>Mn(2+)</name>
        <dbReference type="ChEBI" id="CHEBI:29035"/>
    </cofactor>
    <cofactor evidence="6">
        <name>Fe(2+)</name>
        <dbReference type="ChEBI" id="CHEBI:29033"/>
    </cofactor>
    <text evidence="6">Binds 2 divalent metal cations per subunit. Has a high-affinity and a low affinity metal-binding site. The true nature of the physiological cofactor is under debate. The enzyme is active with cobalt, zinc, manganese or divalent iron ions. Most likely, methionine aminopeptidases function as mononuclear Fe(2+)-metalloproteases under physiological conditions, and the catalytically relevant metal-binding site has been assigned to the histidine-containing high-affinity site.</text>
</comment>
<keyword evidence="2 6" id="KW-0031">Aminopeptidase</keyword>
<dbReference type="AlphaFoldDB" id="A0A926DP10"/>
<dbReference type="EMBL" id="JACRSQ010000003">
    <property type="protein sequence ID" value="MBC8542528.1"/>
    <property type="molecule type" value="Genomic_DNA"/>
</dbReference>
<evidence type="ECO:0000259" key="8">
    <source>
        <dbReference type="Pfam" id="PF00557"/>
    </source>
</evidence>
<comment type="catalytic activity">
    <reaction evidence="6 7">
        <text>Release of N-terminal amino acids, preferentially methionine, from peptides and arylamides.</text>
        <dbReference type="EC" id="3.4.11.18"/>
    </reaction>
</comment>
<feature type="binding site" evidence="6">
    <location>
        <position position="117"/>
    </location>
    <ligand>
        <name>substrate</name>
    </ligand>
</feature>
<dbReference type="PANTHER" id="PTHR43330">
    <property type="entry name" value="METHIONINE AMINOPEPTIDASE"/>
    <property type="match status" value="1"/>
</dbReference>
<organism evidence="9 10">
    <name type="scientific">Bianquea renquensis</name>
    <dbReference type="NCBI Taxonomy" id="2763661"/>
    <lineage>
        <taxon>Bacteria</taxon>
        <taxon>Bacillati</taxon>
        <taxon>Bacillota</taxon>
        <taxon>Clostridia</taxon>
        <taxon>Eubacteriales</taxon>
        <taxon>Bianqueaceae</taxon>
        <taxon>Bianquea</taxon>
    </lineage>
</organism>